<dbReference type="Gene3D" id="3.90.550.10">
    <property type="entry name" value="Spore Coat Polysaccharide Biosynthesis Protein SpsA, Chain A"/>
    <property type="match status" value="1"/>
</dbReference>
<reference evidence="2" key="1">
    <citation type="submission" date="2017-11" db="EMBL/GenBank/DDBJ databases">
        <authorList>
            <person name="Kajale S.C."/>
            <person name="Sharma A."/>
        </authorList>
    </citation>
    <scope>NUCLEOTIDE SEQUENCE</scope>
    <source>
        <strain evidence="2">LS1_42</strain>
    </source>
</reference>
<comment type="caution">
    <text evidence="2">The sequence shown here is derived from an EMBL/GenBank/DDBJ whole genome shotgun (WGS) entry which is preliminary data.</text>
</comment>
<name>A0A8J8Q647_9EURY</name>
<keyword evidence="3" id="KW-1185">Reference proteome</keyword>
<evidence type="ECO:0000313" key="3">
    <source>
        <dbReference type="Proteomes" id="UP000766904"/>
    </source>
</evidence>
<evidence type="ECO:0000313" key="2">
    <source>
        <dbReference type="EMBL" id="TYL39303.1"/>
    </source>
</evidence>
<dbReference type="RefSeq" id="WP_187432895.1">
    <property type="nucleotide sequence ID" value="NZ_PHNJ01000003.1"/>
</dbReference>
<gene>
    <name evidence="2" type="ORF">CV102_08480</name>
</gene>
<dbReference type="SUPFAM" id="SSF53448">
    <property type="entry name" value="Nucleotide-diphospho-sugar transferases"/>
    <property type="match status" value="1"/>
</dbReference>
<proteinExistence type="predicted"/>
<dbReference type="InterPro" id="IPR029044">
    <property type="entry name" value="Nucleotide-diphossugar_trans"/>
</dbReference>
<dbReference type="InterPro" id="IPR005069">
    <property type="entry name" value="Nucl-diP-sugar_transferase"/>
</dbReference>
<organism evidence="2 3">
    <name type="scientific">Natronococcus pandeyae</name>
    <dbReference type="NCBI Taxonomy" id="2055836"/>
    <lineage>
        <taxon>Archaea</taxon>
        <taxon>Methanobacteriati</taxon>
        <taxon>Methanobacteriota</taxon>
        <taxon>Stenosarchaea group</taxon>
        <taxon>Halobacteria</taxon>
        <taxon>Halobacteriales</taxon>
        <taxon>Natrialbaceae</taxon>
        <taxon>Natronococcus</taxon>
    </lineage>
</organism>
<dbReference type="OrthoDB" id="204927at2157"/>
<sequence>MSSPTEGVVYIATGRDYIQEAALSAKSLKEHNPDIHTTIFSDVSFDAPFFDDVRPLEDPSYDFGDSVISPEMAPYDRTLFLDTDTYVCENLSEMFDILDRFDIAAAHNPGSRTAVHDDYEARDVPKAFPQYNTGVLLFNDNSSTRAFFESWSDIYEENREQTIAGLNQPAFREALYKSDLQIGTLPSEYNLRVRYEGSVGFMTDSVKIAHGRHPAGLPAVAERLNADDGMRVYSFRKWPVEMITKDPSYRYYVRTLLTEETKPYTFRGRFYASIKERGLRDTASRIARDLKKASPFS</sequence>
<evidence type="ECO:0000259" key="1">
    <source>
        <dbReference type="Pfam" id="PF03407"/>
    </source>
</evidence>
<dbReference type="AlphaFoldDB" id="A0A8J8Q647"/>
<accession>A0A8J8Q647</accession>
<dbReference type="Proteomes" id="UP000766904">
    <property type="component" value="Unassembled WGS sequence"/>
</dbReference>
<feature type="domain" description="Nucleotide-diphospho-sugar transferase" evidence="1">
    <location>
        <begin position="79"/>
        <end position="203"/>
    </location>
</feature>
<dbReference type="EMBL" id="PHNJ01000003">
    <property type="protein sequence ID" value="TYL39303.1"/>
    <property type="molecule type" value="Genomic_DNA"/>
</dbReference>
<protein>
    <recommendedName>
        <fullName evidence="1">Nucleotide-diphospho-sugar transferase domain-containing protein</fullName>
    </recommendedName>
</protein>
<dbReference type="Pfam" id="PF03407">
    <property type="entry name" value="Nucleotid_trans"/>
    <property type="match status" value="1"/>
</dbReference>